<reference evidence="3 4" key="1">
    <citation type="submission" date="2016-10" db="EMBL/GenBank/DDBJ databases">
        <authorList>
            <person name="Varghese N."/>
            <person name="Submissions S."/>
        </authorList>
    </citation>
    <scope>NUCLEOTIDE SEQUENCE [LARGE SCALE GENOMIC DNA]</scope>
    <source>
        <strain evidence="3 4">CGMCC 1.6377</strain>
    </source>
</reference>
<comment type="similarity">
    <text evidence="1">Belongs to the transferase hexapeptide repeat family.</text>
</comment>
<sequence length="333" mass="37888">MRLGSVEGVPVVAFASHNRTHLWIPAEPSAMTKRHVSLPDDAEASVQGFIDEVDDRLSSAEDTCDVVRDTLIDLHGDRERWEAWKAGEDVSKAERVRLQGYDPCNATLESEYYAEKDEEKFRRSKHLQWLWRQFDATPMADNVEFALRFRRMLGKHLFAECGDGCRLFKGISFTYGHNIEIGDNVVIHDDVHLDDRGKLTIGDRASLSDGVHVYSHDHDLVDQTEVRNFHTVVAADARVTYDAMVRAGCRIGENSVVGARAVVQGDVPDHHVAVGTPARSIRVKPGWEDVAEDLEDGRLPDRSDEREIEYELPDDLDRFDEFQRDRRPPNRSR</sequence>
<keyword evidence="2 3" id="KW-0808">Transferase</keyword>
<dbReference type="EMBL" id="FOPZ01000013">
    <property type="protein sequence ID" value="SFH63049.1"/>
    <property type="molecule type" value="Genomic_DNA"/>
</dbReference>
<protein>
    <submittedName>
        <fullName evidence="3">Maltose O-acetyltransferase</fullName>
    </submittedName>
</protein>
<dbReference type="InterPro" id="IPR011004">
    <property type="entry name" value="Trimer_LpxA-like_sf"/>
</dbReference>
<accession>A0A1I3BMA1</accession>
<dbReference type="GO" id="GO:0005829">
    <property type="term" value="C:cytosol"/>
    <property type="evidence" value="ECO:0007669"/>
    <property type="project" value="TreeGrafter"/>
</dbReference>
<dbReference type="InterPro" id="IPR051159">
    <property type="entry name" value="Hexapeptide_acetyltransf"/>
</dbReference>
<evidence type="ECO:0000256" key="2">
    <source>
        <dbReference type="ARBA" id="ARBA00022679"/>
    </source>
</evidence>
<dbReference type="GO" id="GO:0008374">
    <property type="term" value="F:O-acyltransferase activity"/>
    <property type="evidence" value="ECO:0007669"/>
    <property type="project" value="TreeGrafter"/>
</dbReference>
<evidence type="ECO:0000313" key="4">
    <source>
        <dbReference type="Proteomes" id="UP000323537"/>
    </source>
</evidence>
<organism evidence="3 4">
    <name type="scientific">Halorubrum aquaticum</name>
    <dbReference type="NCBI Taxonomy" id="387340"/>
    <lineage>
        <taxon>Archaea</taxon>
        <taxon>Methanobacteriati</taxon>
        <taxon>Methanobacteriota</taxon>
        <taxon>Stenosarchaea group</taxon>
        <taxon>Halobacteria</taxon>
        <taxon>Halobacteriales</taxon>
        <taxon>Haloferacaceae</taxon>
        <taxon>Halorubrum</taxon>
    </lineage>
</organism>
<dbReference type="AlphaFoldDB" id="A0A1I3BMA1"/>
<dbReference type="Gene3D" id="2.160.10.10">
    <property type="entry name" value="Hexapeptide repeat proteins"/>
    <property type="match status" value="1"/>
</dbReference>
<dbReference type="SUPFAM" id="SSF51161">
    <property type="entry name" value="Trimeric LpxA-like enzymes"/>
    <property type="match status" value="1"/>
</dbReference>
<gene>
    <name evidence="3" type="ORF">SAMN04488066_11368</name>
</gene>
<dbReference type="PANTHER" id="PTHR23416:SF23">
    <property type="entry name" value="ACETYLTRANSFERASE C18B11.09C-RELATED"/>
    <property type="match status" value="1"/>
</dbReference>
<name>A0A1I3BMA1_9EURY</name>
<evidence type="ECO:0000256" key="1">
    <source>
        <dbReference type="ARBA" id="ARBA00007274"/>
    </source>
</evidence>
<dbReference type="PANTHER" id="PTHR23416">
    <property type="entry name" value="SIALIC ACID SYNTHASE-RELATED"/>
    <property type="match status" value="1"/>
</dbReference>
<keyword evidence="4" id="KW-1185">Reference proteome</keyword>
<evidence type="ECO:0000313" key="3">
    <source>
        <dbReference type="EMBL" id="SFH63049.1"/>
    </source>
</evidence>
<dbReference type="CDD" id="cd04647">
    <property type="entry name" value="LbH_MAT_like"/>
    <property type="match status" value="1"/>
</dbReference>
<dbReference type="Proteomes" id="UP000323537">
    <property type="component" value="Unassembled WGS sequence"/>
</dbReference>
<proteinExistence type="inferred from homology"/>